<proteinExistence type="inferred from homology"/>
<feature type="transmembrane region" description="Helical" evidence="8">
    <location>
        <begin position="47"/>
        <end position="66"/>
    </location>
</feature>
<keyword evidence="7 8" id="KW-0472">Membrane</keyword>
<comment type="similarity">
    <text evidence="2 8">Belongs to the NiCoT transporter (TC 2.A.52) family.</text>
</comment>
<dbReference type="EMBL" id="CP097331">
    <property type="protein sequence ID" value="URF07571.1"/>
    <property type="molecule type" value="Genomic_DNA"/>
</dbReference>
<reference evidence="9" key="2">
    <citation type="submission" date="2022-05" db="EMBL/GenBank/DDBJ databases">
        <authorList>
            <person name="Kunte H.-J."/>
        </authorList>
    </citation>
    <scope>NUCLEOTIDE SEQUENCE</scope>
    <source>
        <strain evidence="9">G5</strain>
    </source>
</reference>
<dbReference type="PANTHER" id="PTHR31611:SF0">
    <property type="entry name" value="HIGH-AFFINITY NICKEL TRANSPORT PROTEIN NIC1"/>
    <property type="match status" value="1"/>
</dbReference>
<dbReference type="InterPro" id="IPR004688">
    <property type="entry name" value="Ni/Co_transpt"/>
</dbReference>
<sequence>MTHRPSAHSHGRSRPAAVTGLRASAAFLAFLASIFDDQPADSRRKVTALYAFLILANVVAWLWAWIAFRHQPVLMASAVLAYTLGLRHAVDADHIAAIDNVTRKLMQEGRYPISVGFFFSLGHSSVVTLMSIGVAFAAVFLQSHFGEMQDVGGLIGTSVSATFLFLLAFFNLLILRSVWRAFRKVRRGGTLAAQDLDLMLSGHGVVARLFRPLFRMTSRSWHLYPMGFLFGIGFDTATEVALFGIAAGQAAQGISYWSVMVFPVLFTVGMSLVDTTDGVLMLRAYGWAFTRPIRKLYYNMTITLVSILVAVVIGGIQALSLIARKLELTGQPWDWITGIGEQFGMLGYVIIGVFVVSWLVSMAVYRIKGYDKIDVKVG</sequence>
<dbReference type="PANTHER" id="PTHR31611">
    <property type="entry name" value="HIGH-AFFINITY NICKEL TRANSPORT PROTEIN NIC1"/>
    <property type="match status" value="1"/>
</dbReference>
<reference evidence="9" key="1">
    <citation type="journal article" date="2022" name="Microbiol. Resour. Announc.">
        <title>Genome Sequence of Cupriavidus campinensis Strain G5, a Member of a Bacterial Consortium Capable of Polyethylene Degradation.</title>
        <authorList>
            <person name="Schneider B."/>
            <person name="Pfeiffer F."/>
            <person name="Dyall-Smith M."/>
            <person name="Kunte H.J."/>
        </authorList>
    </citation>
    <scope>NUCLEOTIDE SEQUENCE</scope>
    <source>
        <strain evidence="9">G5</strain>
    </source>
</reference>
<dbReference type="GO" id="GO:0015099">
    <property type="term" value="F:nickel cation transmembrane transporter activity"/>
    <property type="evidence" value="ECO:0007669"/>
    <property type="project" value="UniProtKB-UniRule"/>
</dbReference>
<feature type="transmembrane region" description="Helical" evidence="8">
    <location>
        <begin position="254"/>
        <end position="275"/>
    </location>
</feature>
<keyword evidence="3 8" id="KW-0813">Transport</keyword>
<feature type="transmembrane region" description="Helical" evidence="8">
    <location>
        <begin position="223"/>
        <end position="248"/>
    </location>
</feature>
<feature type="transmembrane region" description="Helical" evidence="8">
    <location>
        <begin position="296"/>
        <end position="323"/>
    </location>
</feature>
<evidence type="ECO:0000256" key="1">
    <source>
        <dbReference type="ARBA" id="ARBA00004127"/>
    </source>
</evidence>
<gene>
    <name evidence="9" type="ORF">M5D45_20460</name>
</gene>
<organism evidence="9 10">
    <name type="scientific">Cupriavidus campinensis</name>
    <dbReference type="NCBI Taxonomy" id="151783"/>
    <lineage>
        <taxon>Bacteria</taxon>
        <taxon>Pseudomonadati</taxon>
        <taxon>Pseudomonadota</taxon>
        <taxon>Betaproteobacteria</taxon>
        <taxon>Burkholderiales</taxon>
        <taxon>Burkholderiaceae</taxon>
        <taxon>Cupriavidus</taxon>
    </lineage>
</organism>
<dbReference type="AlphaFoldDB" id="A0AAE9L5E6"/>
<comment type="subcellular location">
    <subcellularLocation>
        <location evidence="8">Cell membrane</location>
        <topology evidence="8">Multi-pass membrane protein</topology>
    </subcellularLocation>
    <subcellularLocation>
        <location evidence="1">Endomembrane system</location>
        <topology evidence="1">Multi-pass membrane protein</topology>
    </subcellularLocation>
</comment>
<evidence type="ECO:0000256" key="3">
    <source>
        <dbReference type="ARBA" id="ARBA00022448"/>
    </source>
</evidence>
<dbReference type="InterPro" id="IPR011541">
    <property type="entry name" value="Ni/Co_transpt_high_affinity"/>
</dbReference>
<evidence type="ECO:0000256" key="8">
    <source>
        <dbReference type="RuleBase" id="RU362101"/>
    </source>
</evidence>
<evidence type="ECO:0000256" key="4">
    <source>
        <dbReference type="ARBA" id="ARBA00022596"/>
    </source>
</evidence>
<feature type="transmembrane region" description="Helical" evidence="8">
    <location>
        <begin position="343"/>
        <end position="365"/>
    </location>
</feature>
<dbReference type="KEGG" id="ccam:M5D45_20460"/>
<comment type="caution">
    <text evidence="8">Lacks conserved residue(s) required for the propagation of feature annotation.</text>
</comment>
<evidence type="ECO:0000256" key="2">
    <source>
        <dbReference type="ARBA" id="ARBA00010892"/>
    </source>
</evidence>
<dbReference type="Pfam" id="PF03824">
    <property type="entry name" value="NicO"/>
    <property type="match status" value="1"/>
</dbReference>
<evidence type="ECO:0000256" key="6">
    <source>
        <dbReference type="ARBA" id="ARBA00022989"/>
    </source>
</evidence>
<dbReference type="RefSeq" id="WP_250025831.1">
    <property type="nucleotide sequence ID" value="NZ_CP097331.1"/>
</dbReference>
<feature type="transmembrane region" description="Helical" evidence="8">
    <location>
        <begin position="16"/>
        <end position="35"/>
    </location>
</feature>
<keyword evidence="4" id="KW-0533">Nickel</keyword>
<keyword evidence="5 8" id="KW-0812">Transmembrane</keyword>
<evidence type="ECO:0000313" key="9">
    <source>
        <dbReference type="EMBL" id="URF07571.1"/>
    </source>
</evidence>
<feature type="transmembrane region" description="Helical" evidence="8">
    <location>
        <begin position="72"/>
        <end position="90"/>
    </location>
</feature>
<dbReference type="Proteomes" id="UP001056132">
    <property type="component" value="Chromosome 2"/>
</dbReference>
<dbReference type="GO" id="GO:0005886">
    <property type="term" value="C:plasma membrane"/>
    <property type="evidence" value="ECO:0007669"/>
    <property type="project" value="UniProtKB-SubCell"/>
</dbReference>
<evidence type="ECO:0000256" key="7">
    <source>
        <dbReference type="ARBA" id="ARBA00023136"/>
    </source>
</evidence>
<name>A0AAE9L5E6_9BURK</name>
<accession>A0AAE9L5E6</accession>
<feature type="transmembrane region" description="Helical" evidence="8">
    <location>
        <begin position="111"/>
        <end position="141"/>
    </location>
</feature>
<dbReference type="NCBIfam" id="TIGR00802">
    <property type="entry name" value="nico"/>
    <property type="match status" value="1"/>
</dbReference>
<evidence type="ECO:0000313" key="10">
    <source>
        <dbReference type="Proteomes" id="UP001056132"/>
    </source>
</evidence>
<keyword evidence="6 8" id="KW-1133">Transmembrane helix</keyword>
<dbReference type="GO" id="GO:0012505">
    <property type="term" value="C:endomembrane system"/>
    <property type="evidence" value="ECO:0007669"/>
    <property type="project" value="UniProtKB-SubCell"/>
</dbReference>
<feature type="transmembrane region" description="Helical" evidence="8">
    <location>
        <begin position="153"/>
        <end position="174"/>
    </location>
</feature>
<evidence type="ECO:0000256" key="5">
    <source>
        <dbReference type="ARBA" id="ARBA00022692"/>
    </source>
</evidence>
<protein>
    <recommendedName>
        <fullName evidence="8">Nickel/cobalt efflux system</fullName>
    </recommendedName>
</protein>